<feature type="region of interest" description="Disordered" evidence="3">
    <location>
        <begin position="969"/>
        <end position="1029"/>
    </location>
</feature>
<evidence type="ECO:0000256" key="1">
    <source>
        <dbReference type="ARBA" id="ARBA00022884"/>
    </source>
</evidence>
<feature type="compositionally biased region" description="Basic and acidic residues" evidence="3">
    <location>
        <begin position="914"/>
        <end position="924"/>
    </location>
</feature>
<feature type="compositionally biased region" description="Basic residues" evidence="3">
    <location>
        <begin position="448"/>
        <end position="461"/>
    </location>
</feature>
<dbReference type="PANTHER" id="PTHR19965:SF35">
    <property type="entry name" value="RNA ANNEALING PROTEIN YRA1"/>
    <property type="match status" value="1"/>
</dbReference>
<feature type="region of interest" description="Disordered" evidence="3">
    <location>
        <begin position="207"/>
        <end position="244"/>
    </location>
</feature>
<protein>
    <recommendedName>
        <fullName evidence="4">RRM domain-containing protein</fullName>
    </recommendedName>
</protein>
<dbReference type="InterPro" id="IPR025715">
    <property type="entry name" value="FoP_C"/>
</dbReference>
<accession>A0A2U3DYQ7</accession>
<dbReference type="PANTHER" id="PTHR19965">
    <property type="entry name" value="RNA AND EXPORT FACTOR BINDING PROTEIN"/>
    <property type="match status" value="1"/>
</dbReference>
<feature type="domain" description="RRM" evidence="4">
    <location>
        <begin position="340"/>
        <end position="400"/>
    </location>
</feature>
<dbReference type="SMART" id="SM01218">
    <property type="entry name" value="FoP_duplication"/>
    <property type="match status" value="1"/>
</dbReference>
<dbReference type="GO" id="GO:0003729">
    <property type="term" value="F:mRNA binding"/>
    <property type="evidence" value="ECO:0007669"/>
    <property type="project" value="TreeGrafter"/>
</dbReference>
<evidence type="ECO:0000313" key="5">
    <source>
        <dbReference type="EMBL" id="PWI67382.1"/>
    </source>
</evidence>
<dbReference type="Proteomes" id="UP000245956">
    <property type="component" value="Unassembled WGS sequence"/>
</dbReference>
<feature type="compositionally biased region" description="Basic and acidic residues" evidence="3">
    <location>
        <begin position="804"/>
        <end position="826"/>
    </location>
</feature>
<feature type="region of interest" description="Disordered" evidence="3">
    <location>
        <begin position="879"/>
        <end position="952"/>
    </location>
</feature>
<dbReference type="AlphaFoldDB" id="A0A2U3DYQ7"/>
<organism evidence="5 6">
    <name type="scientific">Purpureocillium lilacinum</name>
    <name type="common">Paecilomyces lilacinus</name>
    <dbReference type="NCBI Taxonomy" id="33203"/>
    <lineage>
        <taxon>Eukaryota</taxon>
        <taxon>Fungi</taxon>
        <taxon>Dikarya</taxon>
        <taxon>Ascomycota</taxon>
        <taxon>Pezizomycotina</taxon>
        <taxon>Sordariomycetes</taxon>
        <taxon>Hypocreomycetidae</taxon>
        <taxon>Hypocreales</taxon>
        <taxon>Ophiocordycipitaceae</taxon>
        <taxon>Purpureocillium</taxon>
    </lineage>
</organism>
<reference evidence="5 6" key="1">
    <citation type="journal article" date="2016" name="Front. Microbiol.">
        <title>Genome and transcriptome sequences reveal the specific parasitism of the nematophagous Purpureocillium lilacinum 36-1.</title>
        <authorList>
            <person name="Xie J."/>
            <person name="Li S."/>
            <person name="Mo C."/>
            <person name="Xiao X."/>
            <person name="Peng D."/>
            <person name="Wang G."/>
            <person name="Xiao Y."/>
        </authorList>
    </citation>
    <scope>NUCLEOTIDE SEQUENCE [LARGE SCALE GENOMIC DNA]</scope>
    <source>
        <strain evidence="5 6">36-1</strain>
    </source>
</reference>
<feature type="compositionally biased region" description="Low complexity" evidence="3">
    <location>
        <begin position="428"/>
        <end position="447"/>
    </location>
</feature>
<feature type="compositionally biased region" description="Basic residues" evidence="3">
    <location>
        <begin position="1019"/>
        <end position="1029"/>
    </location>
</feature>
<dbReference type="InterPro" id="IPR000504">
    <property type="entry name" value="RRM_dom"/>
</dbReference>
<feature type="region of interest" description="Disordered" evidence="3">
    <location>
        <begin position="410"/>
        <end position="467"/>
    </location>
</feature>
<dbReference type="InterPro" id="IPR035979">
    <property type="entry name" value="RBD_domain_sf"/>
</dbReference>
<proteinExistence type="predicted"/>
<dbReference type="EMBL" id="LCWV01000019">
    <property type="protein sequence ID" value="PWI67382.1"/>
    <property type="molecule type" value="Genomic_DNA"/>
</dbReference>
<dbReference type="GO" id="GO:0005634">
    <property type="term" value="C:nucleus"/>
    <property type="evidence" value="ECO:0007669"/>
    <property type="project" value="TreeGrafter"/>
</dbReference>
<feature type="compositionally biased region" description="Basic residues" evidence="3">
    <location>
        <begin position="210"/>
        <end position="221"/>
    </location>
</feature>
<comment type="caution">
    <text evidence="5">The sequence shown here is derived from an EMBL/GenBank/DDBJ whole genome shotgun (WGS) entry which is preliminary data.</text>
</comment>
<evidence type="ECO:0000259" key="4">
    <source>
        <dbReference type="PROSITE" id="PS50102"/>
    </source>
</evidence>
<feature type="compositionally biased region" description="Basic and acidic residues" evidence="3">
    <location>
        <begin position="1004"/>
        <end position="1015"/>
    </location>
</feature>
<evidence type="ECO:0000313" key="6">
    <source>
        <dbReference type="Proteomes" id="UP000245956"/>
    </source>
</evidence>
<feature type="compositionally biased region" description="Low complexity" evidence="3">
    <location>
        <begin position="235"/>
        <end position="244"/>
    </location>
</feature>
<dbReference type="PROSITE" id="PS50102">
    <property type="entry name" value="RRM"/>
    <property type="match status" value="1"/>
</dbReference>
<dbReference type="Gene3D" id="3.30.70.330">
    <property type="match status" value="1"/>
</dbReference>
<evidence type="ECO:0000256" key="2">
    <source>
        <dbReference type="PROSITE-ProRule" id="PRU00176"/>
    </source>
</evidence>
<dbReference type="InterPro" id="IPR051229">
    <property type="entry name" value="ALYREF_mRNA_export"/>
</dbReference>
<feature type="region of interest" description="Disordered" evidence="3">
    <location>
        <begin position="578"/>
        <end position="599"/>
    </location>
</feature>
<keyword evidence="1 2" id="KW-0694">RNA-binding</keyword>
<dbReference type="SUPFAM" id="SSF54928">
    <property type="entry name" value="RNA-binding domain, RBD"/>
    <property type="match status" value="1"/>
</dbReference>
<name>A0A2U3DYQ7_PURLI</name>
<gene>
    <name evidence="5" type="ORF">PCL_03150</name>
</gene>
<feature type="compositionally biased region" description="Basic residues" evidence="3">
    <location>
        <begin position="925"/>
        <end position="935"/>
    </location>
</feature>
<dbReference type="Pfam" id="PF00076">
    <property type="entry name" value="RRM_1"/>
    <property type="match status" value="1"/>
</dbReference>
<dbReference type="InterPro" id="IPR012677">
    <property type="entry name" value="Nucleotide-bd_a/b_plait_sf"/>
</dbReference>
<evidence type="ECO:0000256" key="3">
    <source>
        <dbReference type="SAM" id="MobiDB-lite"/>
    </source>
</evidence>
<feature type="region of interest" description="Disordered" evidence="3">
    <location>
        <begin position="790"/>
        <end position="839"/>
    </location>
</feature>
<sequence length="1029" mass="110007">MEVVLTAELQVVLWRYSQGARASVPSCLREACLCLPVCQSCLDAWLAPGRCVSPSWRPGRAPPATRVLRPAQSTSLPFPSRPSSLPLPSSTTWFINKAPTVSPTPPTSLLHHTRAVRPLPRLFKHIKFAWRFSPRDLFILSILLGSFASARQILLFSPREQQPFPSPDLISYQRDTLFVHLRRLTNGQDFIMSGKLDKPLDEIVSAQRRSAGRRRSLRPRAGRPATTAPVGGIQKTTKPARGAAAKAAPAKAAAISGESKVIVSNLPKDVSEQQIKCGSQEQPRPASAHQGVWSTPLQSRGDNLEAGVAFPGARAIIELAKPPFTIRASPATMGGASTAEYFVQAVGPIKRVDLVYGPNSQSRGIANVAFHKPDGASKAFQKLNGLLVDNRPIKIEIVVGASQADKVIPPVKSLAERTSQPKAQPKSAATGKQNANAGKAGAVGKAGANKKRRGKSARPAKKTTEELDSEMADYFQPGSNENANASASAPAAAATTDAAMEDEIMRCSVPRGNGETQRRYYIQGAHFVVRVILKSCSNPPTSSSGPETRQPFNSATRRFDGCRYRRRRGMTPRRPSFMVGRRQRRAGSKGGREKGSSAGQAVIQAPRCAARAASRAVYAPGCMMPGIVVGCANKAGRAGGGKASSGRGQRSAGRGFQANNGFVVFVSHTGTGGTMCARIDERGGRAGGSFGFVANGNTRTQYVRTCAPVSGGGEAPKAEETSELKPTPRSIIVFYCMDPIHRGGLQWCALLTYGSYMSCGGDELAACLCLCLSSPSRGALKEPLLDEDGGGAYIQSRDGGGRSGAKEDALTGERPGRSYCGDENRGGARGRTTGGMTTISMPSSLLSHFEKEGLGYTIRRDTVRTPSRREARLTNIAKCPRFRGSDGGGGGWTRRRRPASQPRTQLIGKGTWGPERERKGSRRDGHTKRHRRAPRKAPLSLRHDAGGGDTGSCCPRRWARRVVGAEGDDGWRAQSHPAYRQARGDGGEKAWGASECVTAPVPRGRAETDNAKDVGRVAPTRRHCPSVPS</sequence>
<dbReference type="SMART" id="SM00360">
    <property type="entry name" value="RRM"/>
    <property type="match status" value="1"/>
</dbReference>